<feature type="transmembrane region" description="Helical" evidence="1">
    <location>
        <begin position="377"/>
        <end position="399"/>
    </location>
</feature>
<feature type="transmembrane region" description="Helical" evidence="1">
    <location>
        <begin position="193"/>
        <end position="214"/>
    </location>
</feature>
<gene>
    <name evidence="2" type="ORF">BVJ53_11495</name>
    <name evidence="3" type="ORF">OFW50_10670</name>
</gene>
<evidence type="ECO:0000313" key="4">
    <source>
        <dbReference type="Proteomes" id="UP000290475"/>
    </source>
</evidence>
<feature type="transmembrane region" description="Helical" evidence="1">
    <location>
        <begin position="21"/>
        <end position="40"/>
    </location>
</feature>
<organism evidence="2 4">
    <name type="scientific">Lacticaseibacillus chiayiensis</name>
    <dbReference type="NCBI Taxonomy" id="2100821"/>
    <lineage>
        <taxon>Bacteria</taxon>
        <taxon>Bacillati</taxon>
        <taxon>Bacillota</taxon>
        <taxon>Bacilli</taxon>
        <taxon>Lactobacillales</taxon>
        <taxon>Lactobacillaceae</taxon>
        <taxon>Lacticaseibacillus</taxon>
    </lineage>
</organism>
<dbReference type="AlphaFoldDB" id="A0A4Q1TLR6"/>
<keyword evidence="1" id="KW-0472">Membrane</keyword>
<name>A0A4Q1TLR6_9LACO</name>
<reference evidence="3" key="2">
    <citation type="submission" date="2022-10" db="EMBL/GenBank/DDBJ databases">
        <title>Comparative genomic analysis and in-vitro probiotic properties of the potential probiotic L. chiayiensis AACE 3.</title>
        <authorList>
            <person name="Kang X."/>
        </authorList>
    </citation>
    <scope>NUCLEOTIDE SEQUENCE</scope>
    <source>
        <strain evidence="3">AACE 3</strain>
    </source>
</reference>
<keyword evidence="1" id="KW-1133">Transmembrane helix</keyword>
<feature type="transmembrane region" description="Helical" evidence="1">
    <location>
        <begin position="235"/>
        <end position="260"/>
    </location>
</feature>
<feature type="transmembrane region" description="Helical" evidence="1">
    <location>
        <begin position="280"/>
        <end position="306"/>
    </location>
</feature>
<evidence type="ECO:0000256" key="1">
    <source>
        <dbReference type="SAM" id="Phobius"/>
    </source>
</evidence>
<keyword evidence="1" id="KW-0812">Transmembrane</keyword>
<sequence length="413" mass="47331">MSRNKSYLAFQLKQNFLGKKNWGVCLIFLVWSFWFCYQYLPTHGPLENFSRQETTDKLLKNEKFMKTFKPAFPNYPTIANAGKYVPQFIASERAQLTAAKKGRYKQVAESMNSELLLTDRLALQGQPWISYPLQYYSDPNVMRDAGSGNQNRNGHYWNLEARTQLSKYTHMANSKISAAVINQQTALQKLERAFFYGLAMALLIVTAIISTDLVTRDRQKQSVLKNLPLTSWEKINVKSLSALLMSGGLLFLFLVILLPFNILRFGLGSFALPIAVYEGISFTTVSLGQFLLEAFALTLLAMWVIIRLQILLQMLLKSEFASLAIMMFLLVSERFYFLPGLVSIKSWTLYLLPSYFNIGQLIVGFQNFRYETTKMTFGLGLMLFAVLLMTVEIAIYCLAHQHGRRKMELSYHD</sequence>
<dbReference type="RefSeq" id="WP_129302525.1">
    <property type="nucleotide sequence ID" value="NZ_CP074378.1"/>
</dbReference>
<accession>A0A4Q1TLR6</accession>
<evidence type="ECO:0000313" key="3">
    <source>
        <dbReference type="EMBL" id="UYN55935.1"/>
    </source>
</evidence>
<evidence type="ECO:0000313" key="2">
    <source>
        <dbReference type="EMBL" id="RXT19476.1"/>
    </source>
</evidence>
<evidence type="ECO:0000313" key="5">
    <source>
        <dbReference type="Proteomes" id="UP001164790"/>
    </source>
</evidence>
<dbReference type="EMBL" id="CP107523">
    <property type="protein sequence ID" value="UYN55935.1"/>
    <property type="molecule type" value="Genomic_DNA"/>
</dbReference>
<feature type="transmembrane region" description="Helical" evidence="1">
    <location>
        <begin position="318"/>
        <end position="337"/>
    </location>
</feature>
<dbReference type="EMBL" id="MSSM01000031">
    <property type="protein sequence ID" value="RXT19476.1"/>
    <property type="molecule type" value="Genomic_DNA"/>
</dbReference>
<reference evidence="2 4" key="1">
    <citation type="submission" date="2017-01" db="EMBL/GenBank/DDBJ databases">
        <title>Lactobacillus chiayiensis sp. nov., a lactic acid bacterium isolated from compost.</title>
        <authorList>
            <person name="Huang C.-H."/>
        </authorList>
    </citation>
    <scope>NUCLEOTIDE SEQUENCE [LARGE SCALE GENOMIC DNA]</scope>
    <source>
        <strain evidence="4">chh01</strain>
        <strain evidence="2">Chh01</strain>
    </source>
</reference>
<dbReference type="Proteomes" id="UP000290475">
    <property type="component" value="Unassembled WGS sequence"/>
</dbReference>
<protein>
    <submittedName>
        <fullName evidence="2">Uncharacterized protein</fullName>
    </submittedName>
</protein>
<proteinExistence type="predicted"/>
<keyword evidence="5" id="KW-1185">Reference proteome</keyword>
<dbReference type="Proteomes" id="UP001164790">
    <property type="component" value="Chromosome"/>
</dbReference>